<accession>A0A2J6THY8</accession>
<keyword evidence="3" id="KW-1185">Reference proteome</keyword>
<dbReference type="EMBL" id="KZ613783">
    <property type="protein sequence ID" value="PMD62624.1"/>
    <property type="molecule type" value="Genomic_DNA"/>
</dbReference>
<dbReference type="InParanoid" id="A0A2J6THY8"/>
<reference evidence="2 3" key="1">
    <citation type="submission" date="2016-04" db="EMBL/GenBank/DDBJ databases">
        <title>A degradative enzymes factory behind the ericoid mycorrhizal symbiosis.</title>
        <authorList>
            <consortium name="DOE Joint Genome Institute"/>
            <person name="Martino E."/>
            <person name="Morin E."/>
            <person name="Grelet G."/>
            <person name="Kuo A."/>
            <person name="Kohler A."/>
            <person name="Daghino S."/>
            <person name="Barry K."/>
            <person name="Choi C."/>
            <person name="Cichocki N."/>
            <person name="Clum A."/>
            <person name="Copeland A."/>
            <person name="Hainaut M."/>
            <person name="Haridas S."/>
            <person name="Labutti K."/>
            <person name="Lindquist E."/>
            <person name="Lipzen A."/>
            <person name="Khouja H.-R."/>
            <person name="Murat C."/>
            <person name="Ohm R."/>
            <person name="Olson A."/>
            <person name="Spatafora J."/>
            <person name="Veneault-Fourrey C."/>
            <person name="Henrissat B."/>
            <person name="Grigoriev I."/>
            <person name="Martin F."/>
            <person name="Perotto S."/>
        </authorList>
    </citation>
    <scope>NUCLEOTIDE SEQUENCE [LARGE SCALE GENOMIC DNA]</scope>
    <source>
        <strain evidence="2 3">E</strain>
    </source>
</reference>
<dbReference type="AlphaFoldDB" id="A0A2J6THY8"/>
<dbReference type="Proteomes" id="UP000235371">
    <property type="component" value="Unassembled WGS sequence"/>
</dbReference>
<organism evidence="2 3">
    <name type="scientific">Hyaloscypha bicolor E</name>
    <dbReference type="NCBI Taxonomy" id="1095630"/>
    <lineage>
        <taxon>Eukaryota</taxon>
        <taxon>Fungi</taxon>
        <taxon>Dikarya</taxon>
        <taxon>Ascomycota</taxon>
        <taxon>Pezizomycotina</taxon>
        <taxon>Leotiomycetes</taxon>
        <taxon>Helotiales</taxon>
        <taxon>Hyaloscyphaceae</taxon>
        <taxon>Hyaloscypha</taxon>
        <taxon>Hyaloscypha bicolor</taxon>
    </lineage>
</organism>
<feature type="region of interest" description="Disordered" evidence="1">
    <location>
        <begin position="1"/>
        <end position="55"/>
    </location>
</feature>
<sequence>MAPKEGAGKRPNIHTTHPQSAGSVALPLPFQTNYRSLSSGGSAKGRKKRQRKEEASGLGIGLLALSLLTVF</sequence>
<gene>
    <name evidence="2" type="ORF">K444DRAFT_610666</name>
</gene>
<feature type="compositionally biased region" description="Polar residues" evidence="1">
    <location>
        <begin position="13"/>
        <end position="22"/>
    </location>
</feature>
<name>A0A2J6THY8_9HELO</name>
<feature type="compositionally biased region" description="Polar residues" evidence="1">
    <location>
        <begin position="30"/>
        <end position="41"/>
    </location>
</feature>
<proteinExistence type="predicted"/>
<evidence type="ECO:0000313" key="2">
    <source>
        <dbReference type="EMBL" id="PMD62624.1"/>
    </source>
</evidence>
<protein>
    <submittedName>
        <fullName evidence="2">Uncharacterized protein</fullName>
    </submittedName>
</protein>
<evidence type="ECO:0000313" key="3">
    <source>
        <dbReference type="Proteomes" id="UP000235371"/>
    </source>
</evidence>
<evidence type="ECO:0000256" key="1">
    <source>
        <dbReference type="SAM" id="MobiDB-lite"/>
    </source>
</evidence>
<dbReference type="GeneID" id="36587868"/>
<dbReference type="RefSeq" id="XP_024739528.1">
    <property type="nucleotide sequence ID" value="XM_024879791.1"/>
</dbReference>